<proteinExistence type="inferred from homology"/>
<dbReference type="GO" id="GO:0004445">
    <property type="term" value="F:inositol-polyphosphate 5-phosphatase activity"/>
    <property type="evidence" value="ECO:0007669"/>
    <property type="project" value="InterPro"/>
</dbReference>
<comment type="similarity">
    <text evidence="1">Belongs to the inositol polyphosphate 5-phosphatase family.</text>
</comment>
<dbReference type="InterPro" id="IPR036691">
    <property type="entry name" value="Endo/exonu/phosph_ase_sf"/>
</dbReference>
<dbReference type="AlphaFoldDB" id="A0A426YIE6"/>
<reference evidence="4 5" key="1">
    <citation type="journal article" date="2014" name="Agronomy (Basel)">
        <title>A Draft Genome Sequence for Ensete ventricosum, the Drought-Tolerant Tree Against Hunger.</title>
        <authorList>
            <person name="Harrison J."/>
            <person name="Moore K.A."/>
            <person name="Paszkiewicz K."/>
            <person name="Jones T."/>
            <person name="Grant M."/>
            <person name="Ambacheew D."/>
            <person name="Muzemil S."/>
            <person name="Studholme D.J."/>
        </authorList>
    </citation>
    <scope>NUCLEOTIDE SEQUENCE [LARGE SCALE GENOMIC DNA]</scope>
</reference>
<dbReference type="GO" id="GO:0004439">
    <property type="term" value="F:phosphatidylinositol-4,5-bisphosphate 5-phosphatase activity"/>
    <property type="evidence" value="ECO:0007669"/>
    <property type="project" value="TreeGrafter"/>
</dbReference>
<evidence type="ECO:0000259" key="3">
    <source>
        <dbReference type="Pfam" id="PF22669"/>
    </source>
</evidence>
<feature type="domain" description="Inositol polyphosphate-related phosphatase" evidence="3">
    <location>
        <begin position="63"/>
        <end position="149"/>
    </location>
</feature>
<dbReference type="GO" id="GO:0046856">
    <property type="term" value="P:phosphatidylinositol dephosphorylation"/>
    <property type="evidence" value="ECO:0007669"/>
    <property type="project" value="InterPro"/>
</dbReference>
<dbReference type="SUPFAM" id="SSF56219">
    <property type="entry name" value="DNase I-like"/>
    <property type="match status" value="1"/>
</dbReference>
<dbReference type="GO" id="GO:0034485">
    <property type="term" value="F:phosphatidylinositol-3,4,5-trisphosphate 5-phosphatase activity"/>
    <property type="evidence" value="ECO:0007669"/>
    <property type="project" value="TreeGrafter"/>
</dbReference>
<evidence type="ECO:0000256" key="2">
    <source>
        <dbReference type="ARBA" id="ARBA00022801"/>
    </source>
</evidence>
<accession>A0A426YIE6</accession>
<dbReference type="InterPro" id="IPR000300">
    <property type="entry name" value="IPPc"/>
</dbReference>
<dbReference type="PANTHER" id="PTHR45666:SF18">
    <property type="entry name" value="TYPE IV INOSITOL POLYPHOSPHATE 5-PHOSPHATASE 9"/>
    <property type="match status" value="1"/>
</dbReference>
<organism evidence="4 5">
    <name type="scientific">Ensete ventricosum</name>
    <name type="common">Abyssinian banana</name>
    <name type="synonym">Musa ensete</name>
    <dbReference type="NCBI Taxonomy" id="4639"/>
    <lineage>
        <taxon>Eukaryota</taxon>
        <taxon>Viridiplantae</taxon>
        <taxon>Streptophyta</taxon>
        <taxon>Embryophyta</taxon>
        <taxon>Tracheophyta</taxon>
        <taxon>Spermatophyta</taxon>
        <taxon>Magnoliopsida</taxon>
        <taxon>Liliopsida</taxon>
        <taxon>Zingiberales</taxon>
        <taxon>Musaceae</taxon>
        <taxon>Ensete</taxon>
    </lineage>
</organism>
<dbReference type="EMBL" id="AMZH03012180">
    <property type="protein sequence ID" value="RRT51521.1"/>
    <property type="molecule type" value="Genomic_DNA"/>
</dbReference>
<name>A0A426YIE6_ENSVE</name>
<dbReference type="Pfam" id="PF22669">
    <property type="entry name" value="Exo_endo_phos2"/>
    <property type="match status" value="1"/>
</dbReference>
<gene>
    <name evidence="4" type="ORF">B296_00021943</name>
</gene>
<evidence type="ECO:0000313" key="5">
    <source>
        <dbReference type="Proteomes" id="UP000287651"/>
    </source>
</evidence>
<keyword evidence="2" id="KW-0378">Hydrolase</keyword>
<dbReference type="PANTHER" id="PTHR45666">
    <property type="entry name" value="TYPE IV INOSITOL POLYPHOSPHATE 5-PHOSPHATASE 9"/>
    <property type="match status" value="1"/>
</dbReference>
<dbReference type="InterPro" id="IPR045849">
    <property type="entry name" value="IP5P_plant"/>
</dbReference>
<comment type="caution">
    <text evidence="4">The sequence shown here is derived from an EMBL/GenBank/DDBJ whole genome shotgun (WGS) entry which is preliminary data.</text>
</comment>
<sequence>MQSSHTARGYELQDLVAGRHHTVIGGTQELERVAGEGSGTKSRALIERDENSDTIIDMSQLSLNMLQLRTEVSVGRVFDGWHEGAITFSPTYKYYPNSDEYYGCIQRKKGEKRRVPAWCDRILWHGNGIKQKLYDRCESKLSDHRPVRSIFGVEVEVVTSLTSLRRF</sequence>
<dbReference type="Proteomes" id="UP000287651">
    <property type="component" value="Unassembled WGS sequence"/>
</dbReference>
<protein>
    <recommendedName>
        <fullName evidence="3">Inositol polyphosphate-related phosphatase domain-containing protein</fullName>
    </recommendedName>
</protein>
<dbReference type="Gene3D" id="3.60.10.10">
    <property type="entry name" value="Endonuclease/exonuclease/phosphatase"/>
    <property type="match status" value="1"/>
</dbReference>
<evidence type="ECO:0000256" key="1">
    <source>
        <dbReference type="ARBA" id="ARBA00010768"/>
    </source>
</evidence>
<evidence type="ECO:0000313" key="4">
    <source>
        <dbReference type="EMBL" id="RRT51521.1"/>
    </source>
</evidence>